<dbReference type="AlphaFoldDB" id="A0AAN8W497"/>
<dbReference type="Pfam" id="PF12049">
    <property type="entry name" value="DUF3531"/>
    <property type="match status" value="1"/>
</dbReference>
<comment type="caution">
    <text evidence="2">The sequence shown here is derived from an EMBL/GenBank/DDBJ whole genome shotgun (WGS) entry which is preliminary data.</text>
</comment>
<sequence>MPLLRLSSTTLHRLPILPKVKNFNQIFPQSLGIKPQFHVPFFVANASRSRKTNPQFLEPEIEEEEDEDENGYSYGRRLGGKEEERDYDKDPEFAEILGSCLDDPQKAQSKMEERLRRKRNKILHQKTGSATPMKVTFNNFDFSNSYIWFEFYNTPLGKDISLICDDSCNMAVFSSMQTIRSWHIVGRLGGCNSMNMQLSQSPLDKRPSYDAIQGANVSPTTFYNIGDLEVQDNIARIWVDIGTSEPLLLDALINALTQISSDFVGIKQLVFGGNEFENWKENLTSEDAGCSVHKI</sequence>
<dbReference type="EMBL" id="JBAMMX010000004">
    <property type="protein sequence ID" value="KAK6941421.1"/>
    <property type="molecule type" value="Genomic_DNA"/>
</dbReference>
<reference evidence="2 3" key="1">
    <citation type="submission" date="2023-12" db="EMBL/GenBank/DDBJ databases">
        <title>A high-quality genome assembly for Dillenia turbinata (Dilleniales).</title>
        <authorList>
            <person name="Chanderbali A."/>
        </authorList>
    </citation>
    <scope>NUCLEOTIDE SEQUENCE [LARGE SCALE GENOMIC DNA]</scope>
    <source>
        <strain evidence="2">LSX21</strain>
        <tissue evidence="2">Leaf</tissue>
    </source>
</reference>
<feature type="compositionally biased region" description="Acidic residues" evidence="1">
    <location>
        <begin position="59"/>
        <end position="70"/>
    </location>
</feature>
<gene>
    <name evidence="2" type="ORF">RJ641_026798</name>
</gene>
<dbReference type="Proteomes" id="UP001370490">
    <property type="component" value="Unassembled WGS sequence"/>
</dbReference>
<name>A0AAN8W497_9MAGN</name>
<proteinExistence type="predicted"/>
<protein>
    <submittedName>
        <fullName evidence="2">Uncharacterized protein</fullName>
    </submittedName>
</protein>
<keyword evidence="3" id="KW-1185">Reference proteome</keyword>
<accession>A0AAN8W497</accession>
<dbReference type="PANTHER" id="PTHR46737:SF3">
    <property type="entry name" value="OXIDOREDUCTASE_TRANSITION METAL ION-BINDING PROTEIN (DUF3531)"/>
    <property type="match status" value="1"/>
</dbReference>
<dbReference type="InterPro" id="IPR021920">
    <property type="entry name" value="DUF3531"/>
</dbReference>
<evidence type="ECO:0000313" key="2">
    <source>
        <dbReference type="EMBL" id="KAK6941421.1"/>
    </source>
</evidence>
<evidence type="ECO:0000256" key="1">
    <source>
        <dbReference type="SAM" id="MobiDB-lite"/>
    </source>
</evidence>
<feature type="region of interest" description="Disordered" evidence="1">
    <location>
        <begin position="53"/>
        <end position="86"/>
    </location>
</feature>
<dbReference type="PANTHER" id="PTHR46737">
    <property type="entry name" value="OS02G0827600 PROTEIN"/>
    <property type="match status" value="1"/>
</dbReference>
<evidence type="ECO:0000313" key="3">
    <source>
        <dbReference type="Proteomes" id="UP001370490"/>
    </source>
</evidence>
<organism evidence="2 3">
    <name type="scientific">Dillenia turbinata</name>
    <dbReference type="NCBI Taxonomy" id="194707"/>
    <lineage>
        <taxon>Eukaryota</taxon>
        <taxon>Viridiplantae</taxon>
        <taxon>Streptophyta</taxon>
        <taxon>Embryophyta</taxon>
        <taxon>Tracheophyta</taxon>
        <taxon>Spermatophyta</taxon>
        <taxon>Magnoliopsida</taxon>
        <taxon>eudicotyledons</taxon>
        <taxon>Gunneridae</taxon>
        <taxon>Pentapetalae</taxon>
        <taxon>Dilleniales</taxon>
        <taxon>Dilleniaceae</taxon>
        <taxon>Dillenia</taxon>
    </lineage>
</organism>